<dbReference type="SUPFAM" id="SSF56300">
    <property type="entry name" value="Metallo-dependent phosphatases"/>
    <property type="match status" value="1"/>
</dbReference>
<feature type="domain" description="Calcineurin-like phosphoesterase" evidence="3">
    <location>
        <begin position="47"/>
        <end position="210"/>
    </location>
</feature>
<dbReference type="Gene3D" id="3.60.21.10">
    <property type="match status" value="1"/>
</dbReference>
<dbReference type="PANTHER" id="PTHR31302:SF31">
    <property type="entry name" value="PHOSPHODIESTERASE YAEI"/>
    <property type="match status" value="1"/>
</dbReference>
<organism evidence="4 5">
    <name type="scientific">Fredinandcohnia salidurans</name>
    <dbReference type="NCBI Taxonomy" id="2595041"/>
    <lineage>
        <taxon>Bacteria</taxon>
        <taxon>Bacillati</taxon>
        <taxon>Bacillota</taxon>
        <taxon>Bacilli</taxon>
        <taxon>Bacillales</taxon>
        <taxon>Bacillaceae</taxon>
        <taxon>Fredinandcohnia</taxon>
    </lineage>
</organism>
<dbReference type="InterPro" id="IPR029052">
    <property type="entry name" value="Metallo-depent_PP-like"/>
</dbReference>
<dbReference type="InterPro" id="IPR051158">
    <property type="entry name" value="Metallophosphoesterase_sf"/>
</dbReference>
<evidence type="ECO:0000256" key="1">
    <source>
        <dbReference type="ARBA" id="ARBA00022723"/>
    </source>
</evidence>
<proteinExistence type="predicted"/>
<dbReference type="PANTHER" id="PTHR31302">
    <property type="entry name" value="TRANSMEMBRANE PROTEIN WITH METALLOPHOSPHOESTERASE DOMAIN-RELATED"/>
    <property type="match status" value="1"/>
</dbReference>
<dbReference type="Proteomes" id="UP001597227">
    <property type="component" value="Unassembled WGS sequence"/>
</dbReference>
<evidence type="ECO:0000313" key="5">
    <source>
        <dbReference type="Proteomes" id="UP001597227"/>
    </source>
</evidence>
<keyword evidence="2" id="KW-0378">Hydrolase</keyword>
<dbReference type="RefSeq" id="WP_388034740.1">
    <property type="nucleotide sequence ID" value="NZ_JBHUEK010000004.1"/>
</dbReference>
<dbReference type="Pfam" id="PF00149">
    <property type="entry name" value="Metallophos"/>
    <property type="match status" value="1"/>
</dbReference>
<dbReference type="EMBL" id="JBHUEK010000004">
    <property type="protein sequence ID" value="MFD1777452.1"/>
    <property type="molecule type" value="Genomic_DNA"/>
</dbReference>
<name>A0ABW4MHH3_9BACI</name>
<accession>A0ABW4MHH3</accession>
<protein>
    <submittedName>
        <fullName evidence="4">Metallophosphoesterase</fullName>
    </submittedName>
</protein>
<sequence length="283" mass="32576">MKIFIALIAIIVVFYFLRKANKNTYKVIVNKISVNPEQQYVNPTQVNVLHLSDLHLENLSITPNELYRQVKHEKIDLIAITGDFLDRQRSIPKLIPYLDILNKIAPSHGIYAVFGNHDYFLRKKNFENLKQLLEEQGVRTFQNENESLLIHGHRLNLIGIDDFSSKRSNLVESYSSLKAGYNLVLTHDPNLVLKMQDYHFDYLLSGHFHGGQICYPKPYHLVKMGKLVRMKMIKGFHTHDGKPFYINEGLGQTGVNIRVRSNPEITIHSLTLGTKDVAEQQAI</sequence>
<evidence type="ECO:0000259" key="3">
    <source>
        <dbReference type="Pfam" id="PF00149"/>
    </source>
</evidence>
<reference evidence="5" key="1">
    <citation type="journal article" date="2019" name="Int. J. Syst. Evol. Microbiol.">
        <title>The Global Catalogue of Microorganisms (GCM) 10K type strain sequencing project: providing services to taxonomists for standard genome sequencing and annotation.</title>
        <authorList>
            <consortium name="The Broad Institute Genomics Platform"/>
            <consortium name="The Broad Institute Genome Sequencing Center for Infectious Disease"/>
            <person name="Wu L."/>
            <person name="Ma J."/>
        </authorList>
    </citation>
    <scope>NUCLEOTIDE SEQUENCE [LARGE SCALE GENOMIC DNA]</scope>
    <source>
        <strain evidence="5">CCUG 15531</strain>
    </source>
</reference>
<evidence type="ECO:0000256" key="2">
    <source>
        <dbReference type="ARBA" id="ARBA00022801"/>
    </source>
</evidence>
<keyword evidence="1" id="KW-0479">Metal-binding</keyword>
<gene>
    <name evidence="4" type="ORF">ACFSFW_01995</name>
</gene>
<dbReference type="InterPro" id="IPR004843">
    <property type="entry name" value="Calcineurin-like_PHP"/>
</dbReference>
<keyword evidence="5" id="KW-1185">Reference proteome</keyword>
<evidence type="ECO:0000313" key="4">
    <source>
        <dbReference type="EMBL" id="MFD1777452.1"/>
    </source>
</evidence>
<comment type="caution">
    <text evidence="4">The sequence shown here is derived from an EMBL/GenBank/DDBJ whole genome shotgun (WGS) entry which is preliminary data.</text>
</comment>